<dbReference type="EMBL" id="AP027925">
    <property type="protein sequence ID" value="BED92508.1"/>
    <property type="molecule type" value="Genomic_DNA"/>
</dbReference>
<feature type="transmembrane region" description="Helical" evidence="1">
    <location>
        <begin position="68"/>
        <end position="90"/>
    </location>
</feature>
<evidence type="ECO:0000256" key="1">
    <source>
        <dbReference type="SAM" id="Phobius"/>
    </source>
</evidence>
<keyword evidence="1" id="KW-0472">Membrane</keyword>
<name>A0AA48HW69_9FIRM</name>
<feature type="transmembrane region" description="Helical" evidence="1">
    <location>
        <begin position="42"/>
        <end position="62"/>
    </location>
</feature>
<dbReference type="Proteomes" id="UP001335720">
    <property type="component" value="Chromosome"/>
</dbReference>
<protein>
    <submittedName>
        <fullName evidence="2">AzlD domain-containing protein</fullName>
    </submittedName>
</protein>
<dbReference type="AlphaFoldDB" id="A0AA48HW69"/>
<gene>
    <name evidence="2" type="ORF">RsTaC01_0253</name>
</gene>
<feature type="transmembrane region" description="Helical" evidence="1">
    <location>
        <begin position="6"/>
        <end position="30"/>
    </location>
</feature>
<evidence type="ECO:0000313" key="2">
    <source>
        <dbReference type="EMBL" id="BED92508.1"/>
    </source>
</evidence>
<keyword evidence="1" id="KW-1133">Transmembrane helix</keyword>
<organism evidence="2">
    <name type="scientific">Candidatus Paraimprobicoccus trichonymphae</name>
    <dbReference type="NCBI Taxonomy" id="3033793"/>
    <lineage>
        <taxon>Bacteria</taxon>
        <taxon>Bacillati</taxon>
        <taxon>Bacillota</taxon>
        <taxon>Clostridia</taxon>
        <taxon>Candidatus Paraimprobicoccus</taxon>
    </lineage>
</organism>
<reference evidence="2" key="1">
    <citation type="journal article" date="2023" name="ISME J.">
        <title>Emergence of putative energy parasites within Clostridia revealed by genome analysis of a novel endosymbiotic clade.</title>
        <authorList>
            <person name="Takahashi K."/>
            <person name="Kuwahara H."/>
            <person name="Horikawa Y."/>
            <person name="Izawa K."/>
            <person name="Kato D."/>
            <person name="Inagaki T."/>
            <person name="Yuki M."/>
            <person name="Ohkuma M."/>
            <person name="Hongoh Y."/>
        </authorList>
    </citation>
    <scope>NUCLEOTIDE SEQUENCE</scope>
    <source>
        <strain evidence="2">RsTa-C01</strain>
    </source>
</reference>
<accession>A0AA48HW69</accession>
<sequence length="98" mass="11222">MRSEALLLLKATILMSMMAYVIKMLPLLICSKKLQIKLIKSFSTYITYVIFICITNFKVFFSTLSVEFAALGIIISYVLAYFKQSLLTIFSNFSLLIK</sequence>
<proteinExistence type="predicted"/>
<dbReference type="KEGG" id="ptrh:RsTaC01_0253"/>
<keyword evidence="1" id="KW-0812">Transmembrane</keyword>